<dbReference type="SUPFAM" id="SSF51735">
    <property type="entry name" value="NAD(P)-binding Rossmann-fold domains"/>
    <property type="match status" value="1"/>
</dbReference>
<evidence type="ECO:0000256" key="2">
    <source>
        <dbReference type="ARBA" id="ARBA00006054"/>
    </source>
</evidence>
<dbReference type="InterPro" id="IPR022383">
    <property type="entry name" value="Lactate/malate_DH_C"/>
</dbReference>
<feature type="binding site" evidence="8">
    <location>
        <position position="95"/>
    </location>
    <ligand>
        <name>NAD(+)</name>
        <dbReference type="ChEBI" id="CHEBI:57540"/>
    </ligand>
</feature>
<evidence type="ECO:0000313" key="12">
    <source>
        <dbReference type="EMBL" id="KAG2227859.1"/>
    </source>
</evidence>
<dbReference type="UniPathway" id="UPA00554">
    <property type="reaction ID" value="UER00611"/>
</dbReference>
<reference evidence="12 13" key="1">
    <citation type="submission" date="2020-12" db="EMBL/GenBank/DDBJ databases">
        <title>Metabolic potential, ecology and presence of endohyphal bacteria is reflected in genomic diversity of Mucoromycotina.</title>
        <authorList>
            <person name="Muszewska A."/>
            <person name="Okrasinska A."/>
            <person name="Steczkiewicz K."/>
            <person name="Drgas O."/>
            <person name="Orlowska M."/>
            <person name="Perlinska-Lenart U."/>
            <person name="Aleksandrzak-Piekarczyk T."/>
            <person name="Szatraj K."/>
            <person name="Zielenkiewicz U."/>
            <person name="Pilsyk S."/>
            <person name="Malc E."/>
            <person name="Mieczkowski P."/>
            <person name="Kruszewska J.S."/>
            <person name="Biernat P."/>
            <person name="Pawlowska J."/>
        </authorList>
    </citation>
    <scope>NUCLEOTIDE SEQUENCE [LARGE SCALE GENOMIC DNA]</scope>
    <source>
        <strain evidence="12 13">CBS 142.35</strain>
    </source>
</reference>
<protein>
    <recommendedName>
        <fullName evidence="3 9">L-lactate dehydrogenase</fullName>
        <ecNumber evidence="3 9">1.1.1.27</ecNumber>
    </recommendedName>
</protein>
<evidence type="ECO:0000256" key="8">
    <source>
        <dbReference type="PIRSR" id="PIRSR000102-3"/>
    </source>
</evidence>
<evidence type="ECO:0000259" key="11">
    <source>
        <dbReference type="Pfam" id="PF02866"/>
    </source>
</evidence>
<evidence type="ECO:0000256" key="5">
    <source>
        <dbReference type="ARBA" id="ARBA00023027"/>
    </source>
</evidence>
<comment type="similarity">
    <text evidence="2">Belongs to the LDH/MDH superfamily. LDH family.</text>
</comment>
<feature type="binding site" evidence="8">
    <location>
        <begin position="11"/>
        <end position="16"/>
    </location>
    <ligand>
        <name>NAD(+)</name>
        <dbReference type="ChEBI" id="CHEBI:57540"/>
    </ligand>
</feature>
<evidence type="ECO:0000259" key="10">
    <source>
        <dbReference type="Pfam" id="PF00056"/>
    </source>
</evidence>
<dbReference type="PRINTS" id="PR00086">
    <property type="entry name" value="LLDHDRGNASE"/>
</dbReference>
<dbReference type="Gene3D" id="3.90.110.10">
    <property type="entry name" value="Lactate dehydrogenase/glycoside hydrolase, family 4, C-terminal"/>
    <property type="match status" value="1"/>
</dbReference>
<feature type="active site" description="Proton acceptor" evidence="7">
    <location>
        <position position="175"/>
    </location>
</feature>
<dbReference type="InterPro" id="IPR011304">
    <property type="entry name" value="L-lactate_DH"/>
</dbReference>
<dbReference type="Proteomes" id="UP000646827">
    <property type="component" value="Unassembled WGS sequence"/>
</dbReference>
<feature type="binding site" evidence="8">
    <location>
        <begin position="118"/>
        <end position="120"/>
    </location>
    <ligand>
        <name>NAD(+)</name>
        <dbReference type="ChEBI" id="CHEBI:57540"/>
    </ligand>
</feature>
<evidence type="ECO:0000256" key="9">
    <source>
        <dbReference type="RuleBase" id="RU000496"/>
    </source>
</evidence>
<dbReference type="InterPro" id="IPR001236">
    <property type="entry name" value="Lactate/malate_DH_N"/>
</dbReference>
<keyword evidence="13" id="KW-1185">Reference proteome</keyword>
<dbReference type="GO" id="GO:0004459">
    <property type="term" value="F:L-lactate dehydrogenase (NAD+) activity"/>
    <property type="evidence" value="ECO:0007669"/>
    <property type="project" value="UniProtKB-EC"/>
</dbReference>
<accession>A0A8H7VUS4</accession>
<feature type="domain" description="Lactate/malate dehydrogenase C-terminal" evidence="11">
    <location>
        <begin position="145"/>
        <end position="301"/>
    </location>
</feature>
<sequence length="303" mass="32435">MGKNSKVAIVGAGSVGATIAYAIMLRDVASEIMMVDVAPEVVRGQVLDLSDANMITSTKIRGATSKEAGQADVIVITAGAKQREGETRTQLIDRNYKVLHSVIGGMQPINQEAIILIVSNPVDVLTHIAQQLAGIPKNQVVGSGTFLDTSRLRVLLAQKLQVSASSIHAFVLGEHGDSQFVAWSSASVAGKPLLSFPEFKDADKNAIEKEIANKAYEIIKMKGATYYGIGALAASLVDCILLDKREVRPLSVYVESLGTVLSAPAKLGYDGIERVIDIPLDKEERTRLEDSAASLKEICAKYQ</sequence>
<feature type="binding site" evidence="8">
    <location>
        <position position="36"/>
    </location>
    <ligand>
        <name>NAD(+)</name>
        <dbReference type="ChEBI" id="CHEBI:57540"/>
    </ligand>
</feature>
<name>A0A8H7VUS4_9FUNG</name>
<dbReference type="PANTHER" id="PTHR43128">
    <property type="entry name" value="L-2-HYDROXYCARBOXYLATE DEHYDROGENASE (NAD(P)(+))"/>
    <property type="match status" value="1"/>
</dbReference>
<dbReference type="PROSITE" id="PS00064">
    <property type="entry name" value="L_LDH"/>
    <property type="match status" value="1"/>
</dbReference>
<dbReference type="GO" id="GO:0006089">
    <property type="term" value="P:lactate metabolic process"/>
    <property type="evidence" value="ECO:0007669"/>
    <property type="project" value="TreeGrafter"/>
</dbReference>
<comment type="catalytic activity">
    <reaction evidence="6 9">
        <text>(S)-lactate + NAD(+) = pyruvate + NADH + H(+)</text>
        <dbReference type="Rhea" id="RHEA:23444"/>
        <dbReference type="ChEBI" id="CHEBI:15361"/>
        <dbReference type="ChEBI" id="CHEBI:15378"/>
        <dbReference type="ChEBI" id="CHEBI:16651"/>
        <dbReference type="ChEBI" id="CHEBI:57540"/>
        <dbReference type="ChEBI" id="CHEBI:57945"/>
        <dbReference type="EC" id="1.1.1.27"/>
    </reaction>
</comment>
<evidence type="ECO:0000256" key="6">
    <source>
        <dbReference type="ARBA" id="ARBA00049258"/>
    </source>
</evidence>
<dbReference type="CDD" id="cd00300">
    <property type="entry name" value="LDH_like"/>
    <property type="match status" value="1"/>
</dbReference>
<keyword evidence="5 8" id="KW-0520">NAD</keyword>
<dbReference type="OrthoDB" id="6270329at2759"/>
<dbReference type="EC" id="1.1.1.27" evidence="3 9"/>
<feature type="domain" description="Lactate/malate dehydrogenase N-terminal" evidence="10">
    <location>
        <begin position="6"/>
        <end position="142"/>
    </location>
</feature>
<dbReference type="HAMAP" id="MF_00488">
    <property type="entry name" value="Lactate_dehydrog"/>
    <property type="match status" value="1"/>
</dbReference>
<dbReference type="GO" id="GO:0005737">
    <property type="term" value="C:cytoplasm"/>
    <property type="evidence" value="ECO:0007669"/>
    <property type="project" value="InterPro"/>
</dbReference>
<dbReference type="Pfam" id="PF02866">
    <property type="entry name" value="Ldh_1_C"/>
    <property type="match status" value="1"/>
</dbReference>
<dbReference type="InterPro" id="IPR015955">
    <property type="entry name" value="Lactate_DH/Glyco_Ohase_4_C"/>
</dbReference>
<evidence type="ECO:0000313" key="13">
    <source>
        <dbReference type="Proteomes" id="UP000646827"/>
    </source>
</evidence>
<dbReference type="InterPro" id="IPR036291">
    <property type="entry name" value="NAD(P)-bd_dom_sf"/>
</dbReference>
<dbReference type="Gene3D" id="3.40.50.720">
    <property type="entry name" value="NAD(P)-binding Rossmann-like Domain"/>
    <property type="match status" value="1"/>
</dbReference>
<proteinExistence type="inferred from homology"/>
<comment type="caution">
    <text evidence="12">The sequence shown here is derived from an EMBL/GenBank/DDBJ whole genome shotgun (WGS) entry which is preliminary data.</text>
</comment>
<dbReference type="EMBL" id="JAEPRB010000004">
    <property type="protein sequence ID" value="KAG2227859.1"/>
    <property type="molecule type" value="Genomic_DNA"/>
</dbReference>
<dbReference type="InterPro" id="IPR018177">
    <property type="entry name" value="L-lactate_DH_AS"/>
</dbReference>
<organism evidence="12 13">
    <name type="scientific">Circinella minor</name>
    <dbReference type="NCBI Taxonomy" id="1195481"/>
    <lineage>
        <taxon>Eukaryota</taxon>
        <taxon>Fungi</taxon>
        <taxon>Fungi incertae sedis</taxon>
        <taxon>Mucoromycota</taxon>
        <taxon>Mucoromycotina</taxon>
        <taxon>Mucoromycetes</taxon>
        <taxon>Mucorales</taxon>
        <taxon>Lichtheimiaceae</taxon>
        <taxon>Circinella</taxon>
    </lineage>
</organism>
<dbReference type="NCBIfam" id="TIGR01771">
    <property type="entry name" value="L-LDH-NAD"/>
    <property type="match status" value="1"/>
</dbReference>
<dbReference type="Pfam" id="PF00056">
    <property type="entry name" value="Ldh_1_N"/>
    <property type="match status" value="1"/>
</dbReference>
<dbReference type="PIRSF" id="PIRSF000102">
    <property type="entry name" value="Lac_mal_DH"/>
    <property type="match status" value="1"/>
</dbReference>
<dbReference type="PANTHER" id="PTHR43128:SF16">
    <property type="entry name" value="L-LACTATE DEHYDROGENASE"/>
    <property type="match status" value="1"/>
</dbReference>
<evidence type="ECO:0000256" key="4">
    <source>
        <dbReference type="ARBA" id="ARBA00023002"/>
    </source>
</evidence>
<evidence type="ECO:0000256" key="7">
    <source>
        <dbReference type="PIRSR" id="PIRSR000102-1"/>
    </source>
</evidence>
<dbReference type="AlphaFoldDB" id="A0A8H7VUS4"/>
<comment type="pathway">
    <text evidence="1 9">Fermentation; pyruvate fermentation to lactate; (S)-lactate from pyruvate: step 1/1.</text>
</comment>
<gene>
    <name evidence="12" type="ORF">INT45_002097</name>
</gene>
<dbReference type="SUPFAM" id="SSF56327">
    <property type="entry name" value="LDH C-terminal domain-like"/>
    <property type="match status" value="1"/>
</dbReference>
<keyword evidence="4 9" id="KW-0560">Oxidoreductase</keyword>
<evidence type="ECO:0000256" key="3">
    <source>
        <dbReference type="ARBA" id="ARBA00012967"/>
    </source>
</evidence>
<dbReference type="InterPro" id="IPR001557">
    <property type="entry name" value="L-lactate/malate_DH"/>
</dbReference>
<evidence type="ECO:0000256" key="1">
    <source>
        <dbReference type="ARBA" id="ARBA00004843"/>
    </source>
</evidence>